<dbReference type="Proteomes" id="UP000423156">
    <property type="component" value="Unassembled WGS sequence"/>
</dbReference>
<comment type="caution">
    <text evidence="5">The sequence shown here is derived from an EMBL/GenBank/DDBJ whole genome shotgun (WGS) entry which is preliminary data.</text>
</comment>
<reference evidence="6" key="1">
    <citation type="submission" date="2019-09" db="EMBL/GenBank/DDBJ databases">
        <title>Distinct polysaccharide growth profiles of human intestinal Prevotella copri isolates.</title>
        <authorList>
            <person name="Fehlner-Peach H."/>
            <person name="Magnabosco C."/>
            <person name="Raghavan V."/>
            <person name="Scher J.U."/>
            <person name="Tett A."/>
            <person name="Cox L.M."/>
            <person name="Gottsegen C."/>
            <person name="Watters A."/>
            <person name="Wiltshire- Gordon J.D."/>
            <person name="Segata N."/>
            <person name="Bonneau R."/>
            <person name="Littman D.R."/>
        </authorList>
    </citation>
    <scope>NUCLEOTIDE SEQUENCE [LARGE SCALE GENOMIC DNA]</scope>
    <source>
        <strain evidence="6">BU41712</strain>
    </source>
</reference>
<organism evidence="5 6">
    <name type="scientific">Segatella copri</name>
    <dbReference type="NCBI Taxonomy" id="165179"/>
    <lineage>
        <taxon>Bacteria</taxon>
        <taxon>Pseudomonadati</taxon>
        <taxon>Bacteroidota</taxon>
        <taxon>Bacteroidia</taxon>
        <taxon>Bacteroidales</taxon>
        <taxon>Prevotellaceae</taxon>
        <taxon>Segatella</taxon>
    </lineage>
</organism>
<accession>A0AA90ULD9</accession>
<dbReference type="EMBL" id="VZBZ01000164">
    <property type="protein sequence ID" value="MQN79061.1"/>
    <property type="molecule type" value="Genomic_DNA"/>
</dbReference>
<proteinExistence type="predicted"/>
<evidence type="ECO:0000259" key="4">
    <source>
        <dbReference type="SMART" id="SM00990"/>
    </source>
</evidence>
<evidence type="ECO:0000313" key="5">
    <source>
        <dbReference type="EMBL" id="MQN79061.1"/>
    </source>
</evidence>
<keyword evidence="2" id="KW-0540">Nuclease</keyword>
<dbReference type="AlphaFoldDB" id="A0AA90ULD9"/>
<dbReference type="GO" id="GO:0016788">
    <property type="term" value="F:hydrolase activity, acting on ester bonds"/>
    <property type="evidence" value="ECO:0007669"/>
    <property type="project" value="InterPro"/>
</dbReference>
<dbReference type="GO" id="GO:0003676">
    <property type="term" value="F:nucleic acid binding"/>
    <property type="evidence" value="ECO:0007669"/>
    <property type="project" value="InterPro"/>
</dbReference>
<dbReference type="SMART" id="SM00990">
    <property type="entry name" value="VRR_NUC"/>
    <property type="match status" value="1"/>
</dbReference>
<name>A0AA90ULD9_9BACT</name>
<feature type="domain" description="VRR-NUC" evidence="4">
    <location>
        <begin position="13"/>
        <end position="93"/>
    </location>
</feature>
<keyword evidence="3" id="KW-0378">Hydrolase</keyword>
<sequence length="106" mass="12109">MKKLEAITRHAEVSEKAIEKYLVQEVKAIGGLCLKYSNANMVGYPDRVVCLHGGKVVWVELKSKGKKPTKIQTIRQNELVSMGHEVYTIDNKQTIDELIKVWRAER</sequence>
<gene>
    <name evidence="5" type="ORF">F7D71_14595</name>
</gene>
<comment type="cofactor">
    <cofactor evidence="1">
        <name>Mg(2+)</name>
        <dbReference type="ChEBI" id="CHEBI:18420"/>
    </cofactor>
</comment>
<evidence type="ECO:0000256" key="2">
    <source>
        <dbReference type="ARBA" id="ARBA00022722"/>
    </source>
</evidence>
<dbReference type="RefSeq" id="WP_153093715.1">
    <property type="nucleotide sequence ID" value="NZ_VZBX01000138.1"/>
</dbReference>
<evidence type="ECO:0000256" key="1">
    <source>
        <dbReference type="ARBA" id="ARBA00001946"/>
    </source>
</evidence>
<dbReference type="InterPro" id="IPR011856">
    <property type="entry name" value="tRNA_endonuc-like_dom_sf"/>
</dbReference>
<dbReference type="Gene3D" id="3.40.1350.10">
    <property type="match status" value="1"/>
</dbReference>
<protein>
    <submittedName>
        <fullName evidence="5">VRR-NUC domain-containing protein</fullName>
    </submittedName>
</protein>
<dbReference type="GO" id="GO:0004518">
    <property type="term" value="F:nuclease activity"/>
    <property type="evidence" value="ECO:0007669"/>
    <property type="project" value="UniProtKB-KW"/>
</dbReference>
<dbReference type="InterPro" id="IPR014883">
    <property type="entry name" value="VRR_NUC"/>
</dbReference>
<evidence type="ECO:0000256" key="3">
    <source>
        <dbReference type="ARBA" id="ARBA00022801"/>
    </source>
</evidence>
<evidence type="ECO:0000313" key="6">
    <source>
        <dbReference type="Proteomes" id="UP000423156"/>
    </source>
</evidence>